<comment type="caution">
    <text evidence="1">The sequence shown here is derived from an EMBL/GenBank/DDBJ whole genome shotgun (WGS) entry which is preliminary data.</text>
</comment>
<proteinExistence type="predicted"/>
<accession>A0A0F9A2H5</accession>
<organism evidence="1">
    <name type="scientific">marine sediment metagenome</name>
    <dbReference type="NCBI Taxonomy" id="412755"/>
    <lineage>
        <taxon>unclassified sequences</taxon>
        <taxon>metagenomes</taxon>
        <taxon>ecological metagenomes</taxon>
    </lineage>
</organism>
<name>A0A0F9A2H5_9ZZZZ</name>
<evidence type="ECO:0000313" key="1">
    <source>
        <dbReference type="EMBL" id="KKK92330.1"/>
    </source>
</evidence>
<reference evidence="1" key="1">
    <citation type="journal article" date="2015" name="Nature">
        <title>Complex archaea that bridge the gap between prokaryotes and eukaryotes.</title>
        <authorList>
            <person name="Spang A."/>
            <person name="Saw J.H."/>
            <person name="Jorgensen S.L."/>
            <person name="Zaremba-Niedzwiedzka K."/>
            <person name="Martijn J."/>
            <person name="Lind A.E."/>
            <person name="van Eijk R."/>
            <person name="Schleper C."/>
            <person name="Guy L."/>
            <person name="Ettema T.J."/>
        </authorList>
    </citation>
    <scope>NUCLEOTIDE SEQUENCE</scope>
</reference>
<dbReference type="AlphaFoldDB" id="A0A0F9A2H5"/>
<gene>
    <name evidence="1" type="ORF">LCGC14_2704040</name>
</gene>
<sequence>MPEMRIMGGKGDTKIIWDKDSPEEVENARNTFNDLKEEGYLAYEVDEDDASKGKVIRRFSAKAEKMILAPPMAGG</sequence>
<protein>
    <submittedName>
        <fullName evidence="1">Uncharacterized protein</fullName>
    </submittedName>
</protein>
<dbReference type="EMBL" id="LAZR01048259">
    <property type="protein sequence ID" value="KKK92330.1"/>
    <property type="molecule type" value="Genomic_DNA"/>
</dbReference>